<keyword evidence="4 7" id="KW-0808">Transferase</keyword>
<dbReference type="EC" id="2.7.11.1" evidence="7"/>
<evidence type="ECO:0000313" key="13">
    <source>
        <dbReference type="RefSeq" id="XP_065655410.1"/>
    </source>
</evidence>
<dbReference type="CDD" id="cd06613">
    <property type="entry name" value="STKc_MAP4K3_like"/>
    <property type="match status" value="1"/>
</dbReference>
<dbReference type="PROSITE" id="PS00107">
    <property type="entry name" value="PROTEIN_KINASE_ATP"/>
    <property type="match status" value="1"/>
</dbReference>
<dbReference type="PANTHER" id="PTHR48012">
    <property type="entry name" value="STERILE20-LIKE KINASE, ISOFORM B-RELATED"/>
    <property type="match status" value="1"/>
</dbReference>
<evidence type="ECO:0000256" key="1">
    <source>
        <dbReference type="ARBA" id="ARBA00001946"/>
    </source>
</evidence>
<dbReference type="Pfam" id="PF00069">
    <property type="entry name" value="Pkinase"/>
    <property type="match status" value="1"/>
</dbReference>
<keyword evidence="7" id="KW-0723">Serine/threonine-protein kinase</keyword>
<feature type="region of interest" description="Disordered" evidence="9">
    <location>
        <begin position="331"/>
        <end position="351"/>
    </location>
</feature>
<evidence type="ECO:0000256" key="7">
    <source>
        <dbReference type="PIRNR" id="PIRNR038172"/>
    </source>
</evidence>
<keyword evidence="12" id="KW-1185">Reference proteome</keyword>
<comment type="function">
    <text evidence="7">Serine/threonine kinase that plays a role in the response to environmental stress. Appears to act upstream of the JUN N-terminal pathway.</text>
</comment>
<proteinExistence type="inferred from homology"/>
<evidence type="ECO:0000256" key="6">
    <source>
        <dbReference type="ARBA" id="ARBA00022840"/>
    </source>
</evidence>
<dbReference type="PROSITE" id="PS50011">
    <property type="entry name" value="PROTEIN_KINASE_DOM"/>
    <property type="match status" value="1"/>
</dbReference>
<keyword evidence="5 7" id="KW-0547">Nucleotide-binding</keyword>
<comment type="similarity">
    <text evidence="2 7">Belongs to the protein kinase superfamily. STE Ser/Thr protein kinase family. STE20 subfamily.</text>
</comment>
<feature type="domain" description="CNH" evidence="11">
    <location>
        <begin position="462"/>
        <end position="762"/>
    </location>
</feature>
<evidence type="ECO:0000259" key="10">
    <source>
        <dbReference type="PROSITE" id="PS50011"/>
    </source>
</evidence>
<evidence type="ECO:0000256" key="8">
    <source>
        <dbReference type="PROSITE-ProRule" id="PRU10141"/>
    </source>
</evidence>
<comment type="catalytic activity">
    <reaction evidence="7">
        <text>L-seryl-[protein] + ATP = O-phospho-L-seryl-[protein] + ADP + H(+)</text>
        <dbReference type="Rhea" id="RHEA:17989"/>
        <dbReference type="Rhea" id="RHEA-COMP:9863"/>
        <dbReference type="Rhea" id="RHEA-COMP:11604"/>
        <dbReference type="ChEBI" id="CHEBI:15378"/>
        <dbReference type="ChEBI" id="CHEBI:29999"/>
        <dbReference type="ChEBI" id="CHEBI:30616"/>
        <dbReference type="ChEBI" id="CHEBI:83421"/>
        <dbReference type="ChEBI" id="CHEBI:456216"/>
        <dbReference type="EC" id="2.7.11.1"/>
    </reaction>
</comment>
<evidence type="ECO:0000256" key="5">
    <source>
        <dbReference type="ARBA" id="ARBA00022741"/>
    </source>
</evidence>
<dbReference type="SMART" id="SM00220">
    <property type="entry name" value="S_TKc"/>
    <property type="match status" value="1"/>
</dbReference>
<protein>
    <recommendedName>
        <fullName evidence="7">Mitogen-activated protein kinase kinase kinase kinase</fullName>
        <ecNumber evidence="7">2.7.11.1</ecNumber>
    </recommendedName>
</protein>
<dbReference type="SMART" id="SM00036">
    <property type="entry name" value="CNH"/>
    <property type="match status" value="1"/>
</dbReference>
<dbReference type="InterPro" id="IPR001180">
    <property type="entry name" value="CNH_dom"/>
</dbReference>
<sequence length="782" mass="88751">MKNNKPIILTSNPENEFELIQRVGSGTYGEVYKARVKATGDLAAVKIINVEPGDNFEIIQQEICLMQDCKHPNIVQYHGSYLRKDKLWIAMEYCGGGSLQDVYHVTGPLTEVMVGSVCTEMLKGLDYMHKQHKIHRDIKGANVLLTIEGDVKLADFGVGAQITSTIGKRSSFIGTPYWMAPEVAAVERTGGYNFACDIWAVGITAIELAECQPPLFDLHPMRALYLISKRNYSPPTLKNKNKWSASMKDFLKLALTKNPKKRPAADKLLQHPFCQGRFVRSSIRELLEKFDILKQTKKRFYQSDASEEEEKAEKETEKTVKRITSKKNKAKKDEVKYPEKNAQPVKKETELQRAETIQREEQDSTIKQDLNQPMLPHASFNVPKLLPRKVSAINEMKETDSKPPPIPLKPKQSESALLATSQNLIVPPPLPPRVPAHERPISQVFSPKTSKNCFNKIFHECPISFTCSTSWTHPETKNHYLIFASVEDGIYSLNLDDLENIEMFQIFPRSCKWVYVVKNKLISISGEPSHVYMHCLLQMHSVQSREQFASVVKVSPHTSKVPGSSNAQKCCVAHNPYNNQLYLFVAMKNSILLLQWYEPLQKFMIVRTFEIELPTDLLTFEAIVQKESEYPILCVGAYERSDYTILLDKLDIENKTPWELKQEYKRIDVKAFSQLEKNAILVAYEEKVIFVDINGNKISSTPNCLTELHFSYPINSAVCLPGSILTFNSNGIQGKSVIDGQVTAQFTDSSRLYKLLGSDRIVVIESRVRTERVSNLYILASS</sequence>
<comment type="cofactor">
    <cofactor evidence="1 7">
        <name>Mg(2+)</name>
        <dbReference type="ChEBI" id="CHEBI:18420"/>
    </cofactor>
</comment>
<dbReference type="InterPro" id="IPR050629">
    <property type="entry name" value="STE20/SPS1-PAK"/>
</dbReference>
<feature type="binding site" evidence="8">
    <location>
        <position position="46"/>
    </location>
    <ligand>
        <name>ATP</name>
        <dbReference type="ChEBI" id="CHEBI:30616"/>
    </ligand>
</feature>
<evidence type="ECO:0000313" key="12">
    <source>
        <dbReference type="Proteomes" id="UP001652625"/>
    </source>
</evidence>
<dbReference type="Pfam" id="PF00780">
    <property type="entry name" value="CNH"/>
    <property type="match status" value="1"/>
</dbReference>
<dbReference type="InterPro" id="IPR021160">
    <property type="entry name" value="MAPKKKK"/>
</dbReference>
<dbReference type="GeneID" id="101241475"/>
<feature type="domain" description="Protein kinase" evidence="10">
    <location>
        <begin position="17"/>
        <end position="274"/>
    </location>
</feature>
<name>A0ABM4C1I3_HYDVU</name>
<dbReference type="InterPro" id="IPR011009">
    <property type="entry name" value="Kinase-like_dom_sf"/>
</dbReference>
<reference evidence="13" key="1">
    <citation type="submission" date="2025-08" db="UniProtKB">
        <authorList>
            <consortium name="RefSeq"/>
        </authorList>
    </citation>
    <scope>IDENTIFICATION</scope>
</reference>
<dbReference type="Gene3D" id="1.10.510.10">
    <property type="entry name" value="Transferase(Phosphotransferase) domain 1"/>
    <property type="match status" value="1"/>
</dbReference>
<dbReference type="SUPFAM" id="SSF56112">
    <property type="entry name" value="Protein kinase-like (PK-like)"/>
    <property type="match status" value="1"/>
</dbReference>
<evidence type="ECO:0000256" key="9">
    <source>
        <dbReference type="SAM" id="MobiDB-lite"/>
    </source>
</evidence>
<evidence type="ECO:0000259" key="11">
    <source>
        <dbReference type="PROSITE" id="PS50219"/>
    </source>
</evidence>
<gene>
    <name evidence="13" type="primary">LOC101241475</name>
</gene>
<dbReference type="RefSeq" id="XP_065655410.1">
    <property type="nucleotide sequence ID" value="XM_065799338.1"/>
</dbReference>
<dbReference type="InterPro" id="IPR000719">
    <property type="entry name" value="Prot_kinase_dom"/>
</dbReference>
<keyword evidence="3" id="KW-0597">Phosphoprotein</keyword>
<dbReference type="GO" id="GO:0016301">
    <property type="term" value="F:kinase activity"/>
    <property type="evidence" value="ECO:0007669"/>
    <property type="project" value="UniProtKB-KW"/>
</dbReference>
<dbReference type="PROSITE" id="PS50219">
    <property type="entry name" value="CNH"/>
    <property type="match status" value="1"/>
</dbReference>
<feature type="region of interest" description="Disordered" evidence="9">
    <location>
        <begin position="301"/>
        <end position="320"/>
    </location>
</feature>
<dbReference type="Proteomes" id="UP001652625">
    <property type="component" value="Chromosome 06"/>
</dbReference>
<comment type="catalytic activity">
    <reaction evidence="7">
        <text>L-threonyl-[protein] + ATP = O-phospho-L-threonyl-[protein] + ADP + H(+)</text>
        <dbReference type="Rhea" id="RHEA:46608"/>
        <dbReference type="Rhea" id="RHEA-COMP:11060"/>
        <dbReference type="Rhea" id="RHEA-COMP:11605"/>
        <dbReference type="ChEBI" id="CHEBI:15378"/>
        <dbReference type="ChEBI" id="CHEBI:30013"/>
        <dbReference type="ChEBI" id="CHEBI:30616"/>
        <dbReference type="ChEBI" id="CHEBI:61977"/>
        <dbReference type="ChEBI" id="CHEBI:456216"/>
        <dbReference type="EC" id="2.7.11.1"/>
    </reaction>
</comment>
<evidence type="ECO:0000256" key="3">
    <source>
        <dbReference type="ARBA" id="ARBA00022553"/>
    </source>
</evidence>
<organism evidence="12 13">
    <name type="scientific">Hydra vulgaris</name>
    <name type="common">Hydra</name>
    <name type="synonym">Hydra attenuata</name>
    <dbReference type="NCBI Taxonomy" id="6087"/>
    <lineage>
        <taxon>Eukaryota</taxon>
        <taxon>Metazoa</taxon>
        <taxon>Cnidaria</taxon>
        <taxon>Hydrozoa</taxon>
        <taxon>Hydroidolina</taxon>
        <taxon>Anthoathecata</taxon>
        <taxon>Aplanulata</taxon>
        <taxon>Hydridae</taxon>
        <taxon>Hydra</taxon>
    </lineage>
</organism>
<keyword evidence="6 7" id="KW-0067">ATP-binding</keyword>
<keyword evidence="7 13" id="KW-0418">Kinase</keyword>
<accession>A0ABM4C1I3</accession>
<dbReference type="PANTHER" id="PTHR48012:SF18">
    <property type="entry name" value="HAPPYHOUR, ISOFORM A"/>
    <property type="match status" value="1"/>
</dbReference>
<evidence type="ECO:0000256" key="2">
    <source>
        <dbReference type="ARBA" id="ARBA00008874"/>
    </source>
</evidence>
<dbReference type="PIRSF" id="PIRSF038172">
    <property type="entry name" value="MAPKKKK"/>
    <property type="match status" value="1"/>
</dbReference>
<feature type="compositionally biased region" description="Basic and acidic residues" evidence="9">
    <location>
        <begin position="311"/>
        <end position="320"/>
    </location>
</feature>
<dbReference type="InterPro" id="IPR017441">
    <property type="entry name" value="Protein_kinase_ATP_BS"/>
</dbReference>
<evidence type="ECO:0000256" key="4">
    <source>
        <dbReference type="ARBA" id="ARBA00022679"/>
    </source>
</evidence>